<organism evidence="5 6">
    <name type="scientific">Shewanella sediminis (strain HAW-EB3)</name>
    <dbReference type="NCBI Taxonomy" id="425104"/>
    <lineage>
        <taxon>Bacteria</taxon>
        <taxon>Pseudomonadati</taxon>
        <taxon>Pseudomonadota</taxon>
        <taxon>Gammaproteobacteria</taxon>
        <taxon>Alteromonadales</taxon>
        <taxon>Shewanellaceae</taxon>
        <taxon>Shewanella</taxon>
    </lineage>
</organism>
<name>A8G090_SHESH</name>
<keyword evidence="2" id="KW-0547">Nucleotide-binding</keyword>
<feature type="domain" description="ABC transporter" evidence="4">
    <location>
        <begin position="8"/>
        <end position="239"/>
    </location>
</feature>
<evidence type="ECO:0000259" key="4">
    <source>
        <dbReference type="PROSITE" id="PS50893"/>
    </source>
</evidence>
<keyword evidence="1" id="KW-0813">Transport</keyword>
<dbReference type="PANTHER" id="PTHR42711:SF15">
    <property type="entry name" value="ABC-TYPE MULTIDRUG TRANSPORT SYSTEM, ATPASE COMPONENT"/>
    <property type="match status" value="1"/>
</dbReference>
<proteinExistence type="predicted"/>
<dbReference type="EMBL" id="CP000821">
    <property type="protein sequence ID" value="ABV38513.1"/>
    <property type="molecule type" value="Genomic_DNA"/>
</dbReference>
<keyword evidence="6" id="KW-1185">Reference proteome</keyword>
<gene>
    <name evidence="5" type="ordered locus">Ssed_3909</name>
</gene>
<evidence type="ECO:0000256" key="3">
    <source>
        <dbReference type="ARBA" id="ARBA00022840"/>
    </source>
</evidence>
<dbReference type="Pfam" id="PF00005">
    <property type="entry name" value="ABC_tran"/>
    <property type="match status" value="1"/>
</dbReference>
<evidence type="ECO:0000313" key="5">
    <source>
        <dbReference type="EMBL" id="ABV38513.1"/>
    </source>
</evidence>
<keyword evidence="3" id="KW-0067">ATP-binding</keyword>
<accession>A8G090</accession>
<dbReference type="PANTHER" id="PTHR42711">
    <property type="entry name" value="ABC TRANSPORTER ATP-BINDING PROTEIN"/>
    <property type="match status" value="1"/>
</dbReference>
<dbReference type="PROSITE" id="PS00211">
    <property type="entry name" value="ABC_TRANSPORTER_1"/>
    <property type="match status" value="1"/>
</dbReference>
<dbReference type="RefSeq" id="WP_012144243.1">
    <property type="nucleotide sequence ID" value="NC_009831.1"/>
</dbReference>
<dbReference type="GO" id="GO:0005524">
    <property type="term" value="F:ATP binding"/>
    <property type="evidence" value="ECO:0007669"/>
    <property type="project" value="UniProtKB-KW"/>
</dbReference>
<dbReference type="KEGG" id="sse:Ssed_3909"/>
<dbReference type="GO" id="GO:0016887">
    <property type="term" value="F:ATP hydrolysis activity"/>
    <property type="evidence" value="ECO:0007669"/>
    <property type="project" value="InterPro"/>
</dbReference>
<evidence type="ECO:0000256" key="2">
    <source>
        <dbReference type="ARBA" id="ARBA00022741"/>
    </source>
</evidence>
<dbReference type="InterPro" id="IPR003439">
    <property type="entry name" value="ABC_transporter-like_ATP-bd"/>
</dbReference>
<reference evidence="5 6" key="1">
    <citation type="submission" date="2007-08" db="EMBL/GenBank/DDBJ databases">
        <title>Complete sequence of Shewanella sediminis HAW-EB3.</title>
        <authorList>
            <consortium name="US DOE Joint Genome Institute"/>
            <person name="Copeland A."/>
            <person name="Lucas S."/>
            <person name="Lapidus A."/>
            <person name="Barry K."/>
            <person name="Glavina del Rio T."/>
            <person name="Dalin E."/>
            <person name="Tice H."/>
            <person name="Pitluck S."/>
            <person name="Chertkov O."/>
            <person name="Brettin T."/>
            <person name="Bruce D."/>
            <person name="Detter J.C."/>
            <person name="Han C."/>
            <person name="Schmutz J."/>
            <person name="Larimer F."/>
            <person name="Land M."/>
            <person name="Hauser L."/>
            <person name="Kyrpides N."/>
            <person name="Kim E."/>
            <person name="Zhao J.-S."/>
            <person name="Richardson P."/>
        </authorList>
    </citation>
    <scope>NUCLEOTIDE SEQUENCE [LARGE SCALE GENOMIC DNA]</scope>
    <source>
        <strain evidence="5 6">HAW-EB3</strain>
    </source>
</reference>
<dbReference type="InterPro" id="IPR003593">
    <property type="entry name" value="AAA+_ATPase"/>
</dbReference>
<protein>
    <submittedName>
        <fullName evidence="5">ABC transporter-related protein</fullName>
    </submittedName>
</protein>
<dbReference type="InterPro" id="IPR027417">
    <property type="entry name" value="P-loop_NTPase"/>
</dbReference>
<dbReference type="OrthoDB" id="9775490at2"/>
<dbReference type="eggNOG" id="COG1131">
    <property type="taxonomic scope" value="Bacteria"/>
</dbReference>
<dbReference type="InterPro" id="IPR017871">
    <property type="entry name" value="ABC_transporter-like_CS"/>
</dbReference>
<dbReference type="PROSITE" id="PS50893">
    <property type="entry name" value="ABC_TRANSPORTER_2"/>
    <property type="match status" value="1"/>
</dbReference>
<evidence type="ECO:0000256" key="1">
    <source>
        <dbReference type="ARBA" id="ARBA00022448"/>
    </source>
</evidence>
<sequence>MSNTENALVIDSLKKTYKGGVEAVKGISLKVKKGDFFALLGPNGAGKSTTIGVISSLVQKSEGKVSVFEHDIDSELELAKLCIGLVPQEFNFNQFETVLQIVVNQAGYYGVTKAVALKRAEKYLTQLDLWEKRNSPSRTLSGGMKRRLMIARALMHEPKLLILDEPTAGVDIELRRSMWTFLTELNAEGVTIILTTHYLEEAEMLCRNIGIIDKGILVECTSMKSLLSRLNLETFVLDLSTDLTETPMLKGFSCRLSDAHTLEVDVEKDQSLNAVFTQLSEQGLEVLSMRNKANRLEELFVELVEKGKHQQTQNKDVAL</sequence>
<evidence type="ECO:0000313" key="6">
    <source>
        <dbReference type="Proteomes" id="UP000002015"/>
    </source>
</evidence>
<dbReference type="InterPro" id="IPR050763">
    <property type="entry name" value="ABC_transporter_ATP-binding"/>
</dbReference>
<dbReference type="AlphaFoldDB" id="A8G090"/>
<dbReference type="STRING" id="425104.Ssed_3909"/>
<dbReference type="HOGENOM" id="CLU_000604_1_2_6"/>
<dbReference type="SMART" id="SM00382">
    <property type="entry name" value="AAA"/>
    <property type="match status" value="1"/>
</dbReference>
<dbReference type="SUPFAM" id="SSF52540">
    <property type="entry name" value="P-loop containing nucleoside triphosphate hydrolases"/>
    <property type="match status" value="1"/>
</dbReference>
<dbReference type="Proteomes" id="UP000002015">
    <property type="component" value="Chromosome"/>
</dbReference>
<dbReference type="Gene3D" id="3.40.50.300">
    <property type="entry name" value="P-loop containing nucleotide triphosphate hydrolases"/>
    <property type="match status" value="1"/>
</dbReference>